<dbReference type="Gene3D" id="1.10.238.10">
    <property type="entry name" value="EF-hand"/>
    <property type="match status" value="1"/>
</dbReference>
<evidence type="ECO:0000313" key="4">
    <source>
        <dbReference type="Proteomes" id="UP000327085"/>
    </source>
</evidence>
<reference evidence="4" key="1">
    <citation type="journal article" date="2020" name="Plant J.">
        <title>Transposons played a major role in the diversification between the closely related almond and peach genomes: results from the almond genome sequence.</title>
        <authorList>
            <person name="Alioto T."/>
            <person name="Alexiou K.G."/>
            <person name="Bardil A."/>
            <person name="Barteri F."/>
            <person name="Castanera R."/>
            <person name="Cruz F."/>
            <person name="Dhingra A."/>
            <person name="Duval H."/>
            <person name="Fernandez I Marti A."/>
            <person name="Frias L."/>
            <person name="Galan B."/>
            <person name="Garcia J.L."/>
            <person name="Howad W."/>
            <person name="Gomez-Garrido J."/>
            <person name="Gut M."/>
            <person name="Julca I."/>
            <person name="Morata J."/>
            <person name="Puigdomenech P."/>
            <person name="Ribeca P."/>
            <person name="Rubio Cabetas M.J."/>
            <person name="Vlasova A."/>
            <person name="Wirthensohn M."/>
            <person name="Garcia-Mas J."/>
            <person name="Gabaldon T."/>
            <person name="Casacuberta J.M."/>
            <person name="Arus P."/>
        </authorList>
    </citation>
    <scope>NUCLEOTIDE SEQUENCE [LARGE SCALE GENOMIC DNA]</scope>
    <source>
        <strain evidence="4">cv. Texas</strain>
    </source>
</reference>
<evidence type="ECO:0000313" key="3">
    <source>
        <dbReference type="EMBL" id="VVA16297.1"/>
    </source>
</evidence>
<dbReference type="InterPro" id="IPR002048">
    <property type="entry name" value="EF_hand_dom"/>
</dbReference>
<dbReference type="PANTHER" id="PTHR23049">
    <property type="entry name" value="MYOSIN REGULATORY LIGHT CHAIN 2"/>
    <property type="match status" value="1"/>
</dbReference>
<name>A0A5E4EKQ4_PRUDU</name>
<dbReference type="Proteomes" id="UP000327085">
    <property type="component" value="Chromosome 1"/>
</dbReference>
<dbReference type="InterPro" id="IPR011992">
    <property type="entry name" value="EF-hand-dom_pair"/>
</dbReference>
<dbReference type="AlphaFoldDB" id="A0A5E4EKQ4"/>
<gene>
    <name evidence="3" type="ORF">ALMOND_2B000055</name>
</gene>
<dbReference type="EMBL" id="CABIKO010000018">
    <property type="protein sequence ID" value="VVA16297.1"/>
    <property type="molecule type" value="Genomic_DNA"/>
</dbReference>
<accession>A0A5E4EKQ4</accession>
<dbReference type="PROSITE" id="PS50222">
    <property type="entry name" value="EF_HAND_2"/>
    <property type="match status" value="1"/>
</dbReference>
<dbReference type="FunFam" id="1.10.238.10:FF:000003">
    <property type="entry name" value="Calmodulin A"/>
    <property type="match status" value="1"/>
</dbReference>
<dbReference type="InParanoid" id="A0A5E4EKQ4"/>
<dbReference type="InterPro" id="IPR050403">
    <property type="entry name" value="Myosin_RLC"/>
</dbReference>
<sequence>MEALAALLRISLAVMSRNLAFNTTEKGFPIYENLNQIWKKMGNDMSDKLISSIKEAFTLSSSTTTAQHKSIATEEKLTAPFNFPHFLDLMGKHMKPTTFDRQLCDTFKILDKDSTGFVFVSELRHILTSINEKLEPSEFASRSGRSMSGPVPSEKRNAQEMISEKQLRQPFIIATLATRHLILLPKGYTSLVPLGRLFPARSRTPNCPIYQLLLPLLVNSLQLQLFFYPFAKLFFDALSFH</sequence>
<organism evidence="3 4">
    <name type="scientific">Prunus dulcis</name>
    <name type="common">Almond</name>
    <name type="synonym">Amygdalus dulcis</name>
    <dbReference type="NCBI Taxonomy" id="3755"/>
    <lineage>
        <taxon>Eukaryota</taxon>
        <taxon>Viridiplantae</taxon>
        <taxon>Streptophyta</taxon>
        <taxon>Embryophyta</taxon>
        <taxon>Tracheophyta</taxon>
        <taxon>Spermatophyta</taxon>
        <taxon>Magnoliopsida</taxon>
        <taxon>eudicotyledons</taxon>
        <taxon>Gunneridae</taxon>
        <taxon>Pentapetalae</taxon>
        <taxon>rosids</taxon>
        <taxon>fabids</taxon>
        <taxon>Rosales</taxon>
        <taxon>Rosaceae</taxon>
        <taxon>Amygdaloideae</taxon>
        <taxon>Amygdaleae</taxon>
        <taxon>Prunus</taxon>
    </lineage>
</organism>
<evidence type="ECO:0000259" key="2">
    <source>
        <dbReference type="PROSITE" id="PS50222"/>
    </source>
</evidence>
<dbReference type="GO" id="GO:0005509">
    <property type="term" value="F:calcium ion binding"/>
    <property type="evidence" value="ECO:0007669"/>
    <property type="project" value="InterPro"/>
</dbReference>
<dbReference type="SUPFAM" id="SSF47473">
    <property type="entry name" value="EF-hand"/>
    <property type="match status" value="1"/>
</dbReference>
<feature type="domain" description="EF-hand" evidence="2">
    <location>
        <begin position="98"/>
        <end position="133"/>
    </location>
</feature>
<dbReference type="Gramene" id="VVA16297">
    <property type="protein sequence ID" value="VVA16297"/>
    <property type="gene ID" value="Prudul26B000055"/>
</dbReference>
<evidence type="ECO:0000256" key="1">
    <source>
        <dbReference type="ARBA" id="ARBA00022737"/>
    </source>
</evidence>
<proteinExistence type="predicted"/>
<keyword evidence="1" id="KW-0677">Repeat</keyword>
<protein>
    <submittedName>
        <fullName evidence="3">PREDICTED: calmodulin</fullName>
    </submittedName>
</protein>